<dbReference type="eggNOG" id="COG0494">
    <property type="taxonomic scope" value="Bacteria"/>
</dbReference>
<dbReference type="AlphaFoldDB" id="E0TG68"/>
<evidence type="ECO:0000256" key="4">
    <source>
        <dbReference type="ARBA" id="ARBA00022801"/>
    </source>
</evidence>
<accession>E0TG68</accession>
<sequence length="221" mass="24367">MALDSAGVPSIADRLRRLCEAEAARAERHLFRELNPDRLHSPQLSSPPKRFRPASVLIPIIEREGRHTVLLTVRSPTMPSHAGEISFPGGGQRQEESVIETALREAEEEVGLTPDAVDVVGTFAIHYGGLGYAVTPVVGLVTAPPPIIPCPREVDEAFEVPLDHFIDPSSHQVTERQFKDVVYRMYAAPYEGAGPRRNVWGLTAGILHTFMRAWHDRPIGS</sequence>
<evidence type="ECO:0000259" key="7">
    <source>
        <dbReference type="PROSITE" id="PS51462"/>
    </source>
</evidence>
<dbReference type="GO" id="GO:0046872">
    <property type="term" value="F:metal ion binding"/>
    <property type="evidence" value="ECO:0007669"/>
    <property type="project" value="UniProtKB-KW"/>
</dbReference>
<evidence type="ECO:0000256" key="3">
    <source>
        <dbReference type="ARBA" id="ARBA00022723"/>
    </source>
</evidence>
<dbReference type="CDD" id="cd03426">
    <property type="entry name" value="NUDIX_CoAse_Nudt7"/>
    <property type="match status" value="1"/>
</dbReference>
<evidence type="ECO:0000313" key="8">
    <source>
        <dbReference type="EMBL" id="ADM10639.1"/>
    </source>
</evidence>
<comment type="cofactor">
    <cofactor evidence="2">
        <name>Mg(2+)</name>
        <dbReference type="ChEBI" id="CHEBI:18420"/>
    </cofactor>
</comment>
<keyword evidence="6" id="KW-0464">Manganese</keyword>
<feature type="domain" description="Nudix hydrolase" evidence="7">
    <location>
        <begin position="51"/>
        <end position="186"/>
    </location>
</feature>
<dbReference type="STRING" id="314260.PB2503_13009"/>
<dbReference type="GO" id="GO:0010945">
    <property type="term" value="F:coenzyme A diphosphatase activity"/>
    <property type="evidence" value="ECO:0007669"/>
    <property type="project" value="InterPro"/>
</dbReference>
<keyword evidence="4" id="KW-0378">Hydrolase</keyword>
<dbReference type="InterPro" id="IPR020084">
    <property type="entry name" value="NUDIX_hydrolase_CS"/>
</dbReference>
<reference evidence="9" key="1">
    <citation type="submission" date="2010-08" db="EMBL/GenBank/DDBJ databases">
        <title>Genome sequence of Parvularcula bermudensis HTCC2503.</title>
        <authorList>
            <person name="Kang D.-M."/>
            <person name="Oh H.-M."/>
            <person name="Cho J.-C."/>
        </authorList>
    </citation>
    <scope>NUCLEOTIDE SEQUENCE [LARGE SCALE GENOMIC DNA]</scope>
    <source>
        <strain evidence="9">ATCC BAA-594 / HTCC2503 / KCTC 12087</strain>
    </source>
</reference>
<comment type="cofactor">
    <cofactor evidence="1">
        <name>Mn(2+)</name>
        <dbReference type="ChEBI" id="CHEBI:29035"/>
    </cofactor>
</comment>
<keyword evidence="3" id="KW-0479">Metal-binding</keyword>
<organism evidence="8 9">
    <name type="scientific">Parvularcula bermudensis (strain ATCC BAA-594 / HTCC2503 / KCTC 12087)</name>
    <dbReference type="NCBI Taxonomy" id="314260"/>
    <lineage>
        <taxon>Bacteria</taxon>
        <taxon>Pseudomonadati</taxon>
        <taxon>Pseudomonadota</taxon>
        <taxon>Alphaproteobacteria</taxon>
        <taxon>Parvularculales</taxon>
        <taxon>Parvularculaceae</taxon>
        <taxon>Parvularcula</taxon>
    </lineage>
</organism>
<evidence type="ECO:0000256" key="1">
    <source>
        <dbReference type="ARBA" id="ARBA00001936"/>
    </source>
</evidence>
<name>E0TG68_PARBH</name>
<protein>
    <recommendedName>
        <fullName evidence="7">Nudix hydrolase domain-containing protein</fullName>
    </recommendedName>
</protein>
<reference evidence="8 9" key="2">
    <citation type="journal article" date="2011" name="J. Bacteriol.">
        <title>Complete genome sequence of strain HTCC2503T of Parvularcula bermudensis, the type species of the order "Parvularculales" in the class Alphaproteobacteria.</title>
        <authorList>
            <person name="Oh H.M."/>
            <person name="Kang I."/>
            <person name="Vergin K.L."/>
            <person name="Kang D."/>
            <person name="Rhee K.H."/>
            <person name="Giovannoni S.J."/>
            <person name="Cho J.C."/>
        </authorList>
    </citation>
    <scope>NUCLEOTIDE SEQUENCE [LARGE SCALE GENOMIC DNA]</scope>
    <source>
        <strain evidence="9">ATCC BAA-594 / HTCC2503 / KCTC 12087</strain>
    </source>
</reference>
<dbReference type="SUPFAM" id="SSF55811">
    <property type="entry name" value="Nudix"/>
    <property type="match status" value="1"/>
</dbReference>
<dbReference type="PANTHER" id="PTHR12992">
    <property type="entry name" value="NUDIX HYDROLASE"/>
    <property type="match status" value="1"/>
</dbReference>
<dbReference type="PROSITE" id="PS00893">
    <property type="entry name" value="NUDIX_BOX"/>
    <property type="match status" value="1"/>
</dbReference>
<dbReference type="RefSeq" id="WP_013301613.1">
    <property type="nucleotide sequence ID" value="NC_014414.1"/>
</dbReference>
<dbReference type="PROSITE" id="PS51462">
    <property type="entry name" value="NUDIX"/>
    <property type="match status" value="1"/>
</dbReference>
<keyword evidence="9" id="KW-1185">Reference proteome</keyword>
<evidence type="ECO:0000313" key="9">
    <source>
        <dbReference type="Proteomes" id="UP000001302"/>
    </source>
</evidence>
<dbReference type="EMBL" id="CP002156">
    <property type="protein sequence ID" value="ADM10639.1"/>
    <property type="molecule type" value="Genomic_DNA"/>
</dbReference>
<dbReference type="HOGENOM" id="CLU_040940_5_1_5"/>
<evidence type="ECO:0000256" key="2">
    <source>
        <dbReference type="ARBA" id="ARBA00001946"/>
    </source>
</evidence>
<evidence type="ECO:0000256" key="6">
    <source>
        <dbReference type="ARBA" id="ARBA00023211"/>
    </source>
</evidence>
<dbReference type="InterPro" id="IPR000086">
    <property type="entry name" value="NUDIX_hydrolase_dom"/>
</dbReference>
<dbReference type="KEGG" id="pbr:PB2503_13009"/>
<dbReference type="InterPro" id="IPR045121">
    <property type="entry name" value="CoAse"/>
</dbReference>
<dbReference type="Pfam" id="PF00293">
    <property type="entry name" value="NUDIX"/>
    <property type="match status" value="1"/>
</dbReference>
<dbReference type="Proteomes" id="UP000001302">
    <property type="component" value="Chromosome"/>
</dbReference>
<gene>
    <name evidence="8" type="ordered locus">PB2503_13009</name>
</gene>
<proteinExistence type="predicted"/>
<dbReference type="PANTHER" id="PTHR12992:SF11">
    <property type="entry name" value="MITOCHONDRIAL COENZYME A DIPHOSPHATASE NUDT8"/>
    <property type="match status" value="1"/>
</dbReference>
<keyword evidence="5" id="KW-0460">Magnesium</keyword>
<dbReference type="OrthoDB" id="9802805at2"/>
<evidence type="ECO:0000256" key="5">
    <source>
        <dbReference type="ARBA" id="ARBA00022842"/>
    </source>
</evidence>
<dbReference type="Gene3D" id="3.90.79.10">
    <property type="entry name" value="Nucleoside Triphosphate Pyrophosphohydrolase"/>
    <property type="match status" value="1"/>
</dbReference>
<dbReference type="InterPro" id="IPR015797">
    <property type="entry name" value="NUDIX_hydrolase-like_dom_sf"/>
</dbReference>